<organism evidence="10 11">
    <name type="scientific">Coccomyxa subellipsoidea</name>
    <dbReference type="NCBI Taxonomy" id="248742"/>
    <lineage>
        <taxon>Eukaryota</taxon>
        <taxon>Viridiplantae</taxon>
        <taxon>Chlorophyta</taxon>
        <taxon>core chlorophytes</taxon>
        <taxon>Trebouxiophyceae</taxon>
        <taxon>Trebouxiophyceae incertae sedis</taxon>
        <taxon>Coccomyxaceae</taxon>
        <taxon>Coccomyxa</taxon>
    </lineage>
</organism>
<evidence type="ECO:0000256" key="1">
    <source>
        <dbReference type="ARBA" id="ARBA00004604"/>
    </source>
</evidence>
<dbReference type="Gene3D" id="1.25.10.10">
    <property type="entry name" value="Leucine-rich Repeat Variant"/>
    <property type="match status" value="1"/>
</dbReference>
<evidence type="ECO:0000256" key="7">
    <source>
        <dbReference type="SAM" id="MobiDB-lite"/>
    </source>
</evidence>
<dbReference type="InterPro" id="IPR011989">
    <property type="entry name" value="ARM-like"/>
</dbReference>
<dbReference type="CDD" id="cd05172">
    <property type="entry name" value="PIKKc_DNA-PK"/>
    <property type="match status" value="1"/>
</dbReference>
<feature type="region of interest" description="Disordered" evidence="7">
    <location>
        <begin position="786"/>
        <end position="817"/>
    </location>
</feature>
<dbReference type="InterPro" id="IPR050517">
    <property type="entry name" value="DDR_Repair_Kinase"/>
</dbReference>
<evidence type="ECO:0000313" key="11">
    <source>
        <dbReference type="Proteomes" id="UP001491310"/>
    </source>
</evidence>
<dbReference type="SUPFAM" id="SSF48371">
    <property type="entry name" value="ARM repeat"/>
    <property type="match status" value="2"/>
</dbReference>
<feature type="domain" description="FATC" evidence="9">
    <location>
        <begin position="4079"/>
        <end position="4111"/>
    </location>
</feature>
<protein>
    <recommendedName>
        <fullName evidence="2">DNA-dependent protein kinase catalytic subunit</fullName>
    </recommendedName>
</protein>
<evidence type="ECO:0000313" key="10">
    <source>
        <dbReference type="EMBL" id="KAK9903562.1"/>
    </source>
</evidence>
<dbReference type="SMART" id="SM01344">
    <property type="entry name" value="NUC194"/>
    <property type="match status" value="1"/>
</dbReference>
<dbReference type="InterPro" id="IPR011009">
    <property type="entry name" value="Kinase-like_dom_sf"/>
</dbReference>
<dbReference type="PROSITE" id="PS51190">
    <property type="entry name" value="FATC"/>
    <property type="match status" value="1"/>
</dbReference>
<dbReference type="EMBL" id="JALJOT010000014">
    <property type="protein sequence ID" value="KAK9903562.1"/>
    <property type="molecule type" value="Genomic_DNA"/>
</dbReference>
<dbReference type="InterPro" id="IPR046804">
    <property type="entry name" value="DNA-PKcs_N"/>
</dbReference>
<keyword evidence="11" id="KW-1185">Reference proteome</keyword>
<feature type="compositionally biased region" description="Basic and acidic residues" evidence="7">
    <location>
        <begin position="799"/>
        <end position="817"/>
    </location>
</feature>
<dbReference type="InterPro" id="IPR045581">
    <property type="entry name" value="DNAPKcs_CC5"/>
</dbReference>
<dbReference type="InterPro" id="IPR003152">
    <property type="entry name" value="FATC_dom"/>
</dbReference>
<feature type="domain" description="PI3K/PI4K catalytic" evidence="8">
    <location>
        <begin position="3700"/>
        <end position="4035"/>
    </location>
</feature>
<reference evidence="10 11" key="1">
    <citation type="journal article" date="2024" name="Nat. Commun.">
        <title>Phylogenomics reveals the evolutionary origins of lichenization in chlorophyte algae.</title>
        <authorList>
            <person name="Puginier C."/>
            <person name="Libourel C."/>
            <person name="Otte J."/>
            <person name="Skaloud P."/>
            <person name="Haon M."/>
            <person name="Grisel S."/>
            <person name="Petersen M."/>
            <person name="Berrin J.G."/>
            <person name="Delaux P.M."/>
            <person name="Dal Grande F."/>
            <person name="Keller J."/>
        </authorList>
    </citation>
    <scope>NUCLEOTIDE SEQUENCE [LARGE SCALE GENOMIC DNA]</scope>
    <source>
        <strain evidence="10 11">SAG 216-7</strain>
    </source>
</reference>
<dbReference type="Pfam" id="PF20502">
    <property type="entry name" value="DNAPKcs_CC1-2"/>
    <property type="match status" value="2"/>
</dbReference>
<proteinExistence type="predicted"/>
<dbReference type="PROSITE" id="PS50290">
    <property type="entry name" value="PI3_4_KINASE_3"/>
    <property type="match status" value="1"/>
</dbReference>
<gene>
    <name evidence="10" type="ORF">WJX75_008988</name>
</gene>
<evidence type="ECO:0000256" key="2">
    <source>
        <dbReference type="ARBA" id="ARBA00018077"/>
    </source>
</evidence>
<dbReference type="Gene3D" id="1.10.1070.11">
    <property type="entry name" value="Phosphatidylinositol 3-/4-kinase, catalytic domain"/>
    <property type="match status" value="1"/>
</dbReference>
<evidence type="ECO:0000259" key="8">
    <source>
        <dbReference type="PROSITE" id="PS50290"/>
    </source>
</evidence>
<dbReference type="Gene3D" id="3.30.1010.10">
    <property type="entry name" value="Phosphatidylinositol 3-kinase Catalytic Subunit, Chain A, domain 4"/>
    <property type="match status" value="1"/>
</dbReference>
<comment type="subcellular location">
    <subcellularLocation>
        <location evidence="1">Nucleus</location>
        <location evidence="1">Nucleolus</location>
    </subcellularLocation>
</comment>
<dbReference type="InterPro" id="IPR012582">
    <property type="entry name" value="DNAPKcs_CC3"/>
</dbReference>
<keyword evidence="3" id="KW-0808">Transferase</keyword>
<dbReference type="PANTHER" id="PTHR11139">
    <property type="entry name" value="ATAXIA TELANGIECTASIA MUTATED ATM -RELATED"/>
    <property type="match status" value="1"/>
</dbReference>
<dbReference type="InterPro" id="IPR037706">
    <property type="entry name" value="DNA-PK_dom"/>
</dbReference>
<dbReference type="Pfam" id="PF08163">
    <property type="entry name" value="DNAPKcs_CC3"/>
    <property type="match status" value="1"/>
</dbReference>
<dbReference type="InterPro" id="IPR016024">
    <property type="entry name" value="ARM-type_fold"/>
</dbReference>
<evidence type="ECO:0000256" key="4">
    <source>
        <dbReference type="ARBA" id="ARBA00022553"/>
    </source>
</evidence>
<keyword evidence="3" id="KW-0723">Serine/threonine-protein kinase</keyword>
<dbReference type="InterPro" id="IPR046803">
    <property type="entry name" value="DNAPKcs_CC1-2"/>
</dbReference>
<dbReference type="PANTHER" id="PTHR11139:SF68">
    <property type="entry name" value="DNA-DEPENDENT PROTEIN KINASE CATALYTIC SUBUNIT"/>
    <property type="match status" value="1"/>
</dbReference>
<dbReference type="InterPro" id="IPR003151">
    <property type="entry name" value="PIK-rel_kinase_FAT"/>
</dbReference>
<dbReference type="SUPFAM" id="SSF56112">
    <property type="entry name" value="Protein kinase-like (PK-like)"/>
    <property type="match status" value="1"/>
</dbReference>
<evidence type="ECO:0000256" key="3">
    <source>
        <dbReference type="ARBA" id="ARBA00022527"/>
    </source>
</evidence>
<keyword evidence="4" id="KW-0597">Phosphoprotein</keyword>
<dbReference type="SMART" id="SM01343">
    <property type="entry name" value="FATC"/>
    <property type="match status" value="1"/>
</dbReference>
<evidence type="ECO:0000259" key="9">
    <source>
        <dbReference type="PROSITE" id="PS51190"/>
    </source>
</evidence>
<dbReference type="Pfam" id="PF19704">
    <property type="entry name" value="DNAPKcs_CC5"/>
    <property type="match status" value="2"/>
</dbReference>
<sequence length="4111" mass="442215">MSGFGDSGHSGGEMRRYEAPEAWAALEKFARSKFESDDEVALLASVLLDQSEGLPAFVAESVKYKGQRDGHAKVREAIYKWLDSFLRSLPAECARRYAAATIDSVAVFGFRRETDNYCRAASLLPLQAALELRVGPWATDGQKASALADQLQSVYLRDKKASETVKAAILESLGLLVEASPEGAFVGGSFRPSWLLDDCRSVLDRIAASGKAQAGLAAGALAGLSAAFAACKEDEGQAVNAVAWDYFLRTIRNVDGLKRYQGLKAAMRMIITQTSRFRAQLTANARVVFEMLTSLKATHSNKDVRAAAEDTITAALHEVGEAMCAEGAEQKTHALILGYFTHRLTDPKTSGRELTVAVQAVGELAAATKKFFGDRGVEKLLEYLAPLGQKSALAQGPNDSSGENITYDVALLRALSRIMIQLPHIPEMTLQQSLDIANRVSRSYPSLWPKQQLQVHIALCSLLAALAPKQALLIGILPRLVACLLTHTLRPSEATSSSQPGGSGSKDADTSWKAYLLLWAALIKGGGLPKQDAALGSQLHLWSQPLYDALLTAVLDALRNLDLEYHQAADVPDVPDSHTAPLEITDQEEEGTAVQADIGAGLRPQNLADMRAFLNLSGFLTDFLPLCGGQPFRGWADVLGVELMAGASNRPLLSGFYRMMAVALRLSEEGGLFSQDEADAGHLAYGQVVGGWLREVAVASRRYRDELLSAVLDLLLSAPPTLIRPTEMLGPIQAALSLGLQCPPLAATALRALERLEGRSKSALNELAPAIVPLLEPYLLPISTTELPVQGASPGGDDSAERSEADGKGEADEDDAAAKEAFKRIRAEAETAAKRAHLARFQGLAALQPKIQAWLGRLGGAADALMLAPSKPGQADNITSRRWDAQDKFGIRAALPGLEEPVLWLDTILPLAAELAEKSAERATRVAACEFLHAAILWMVGTNARRPMSRDAAEDYQSRPTAFHGILSRALPVALRLAAGAEPVARQLFEPLVMSLVHWFTRAARREAAETMALLDAIMEGLADSQNGALRELCASATREFLVWSAKHIPSTPAAPGKAAAGGNLNAASLLRRLFDRLAHPEPYQRLGASLALKQCAAALAREPDLTDEYMLQALQEIVQALRAAEADPAGTGTRQQAAEAMQELVRAMYKRPKIVDKLRSSKATRQGLPDLSSFLEWLWPLTAAPQRFFRGHAMWLHKHLATLLLADTSAEDGKSQSASAAWVAGLMVSEGKTELQVAQDFLMMSSAVPAVGGTQMKRWLQDLEGRLHWAVWGIEQGFLHPDTLAPSTSRSKAKNPHLVVALEQYFDLLHASHASEGRNKLAGVERETQRLASRALAFLKAVVGKEVVSQDSPRLHHFLLAALLSPHSLGIPPSEDEAARKFAADARGILELASKKDKVLLLALKPALAENLAQTPLLQQKTKERAAGSSDQTAMDIFGSERPDSVAWLRGLTLLAELDSSLDPKLLPTDVKTSLPQLLLDTASRSGASVTPKQRPVMERALNLAIRLGLKTSALLDKVLDAKSGAAFYESFRRAVHSWVLWNASTVCQPLCEELSSDARGAADTAERVLFGTLEALLRGPVAGHTDPRARSFLGQLLPALPNLRPMLAEGAASSERWMAFLRILRQLLELDAALVLSPAQQASRFLLDGYIIILKARGGNAEQQSRATQARTEALRLLAPFLALPADTMRRILAAVEGIATDLFPATSHELPRGSTQSIDYATQLIAMLDAAVAAAESGTRVEALLEALLPVLREMGTSRGHTRQSSLETRLALIAAAPWKSARTGQTAGNEGSSTSAAAELQATSLLNFAWGFVFEAPGSTLHFLDIRRAMLQHVLLPALRFAPLAFQKAYLTERAPRLRDILSRAPISAPGLLGDEEAGLYAREAAYYVLQHIYAAIPPADIKEQVLATIGGNKDVTIWAMKDVRELSVSDASLEPAARSARSAAFATAAACIAATQEKEGLFANPLKPPGKSADPAGPWPRLLDVDQTLEFPVQLDGSRGQARRVLGSIQAVERRLRADRAGSTQSTLGTLSSLSATASLTDKLNFSQYSLGEDIKEANERKPSDNMGAAYRASLGTAATSTHEDTFQDDLLESAPSLAPADEPLTCEDELDSSPCMLPLVKLIEKAATLWKPGGQAMPAWMALLHGAVSDASVPHYVRLFLTKAVLHVDKRHVARIGADPALQGEPYIFGQFASEWFPAMVDALIGGVEKPEDVGIHYFLLDACVTFLGWPALFPVPPRGGAAPALMNYLVRAAFHEEGAVQRNNFSLLKVFIARWQTVPPPVEAVALHVTAGGPQASKGPKGRLPKPIADQRTFGLRILAAYLLYGQARAVLAGPRGKELARRAVDALGANGGQRFVTQAGETAGLLLRQLERLGPDGQAALGLSAAQLQSDMRGTLIGVFNSRPDAALFAIERLSAFHAPMVDALQSQLVGAFNSTAGLFRVLALDSLRRRAAQLPGLLDELRPELGRTLAHHNDAVQSSVLRLLSELLPREPDAGAGWAIELMLTAADFTQHPSKTVRSHFFTVLRDAWQIRPAMQARLRPPLLALLGDADAEVRGSALAFWHSALPQAMDERLCILIADSLDCASVWGERLEEQWAGSAAALLLRPAADARGYEAPIFDAELAECKFVEYPIDTWSKATLAIAPLFSASWEAASSQAASQDFGGGFSGPSMQLTQGQAGFVRATQGATASLSLNLTLPMDGSLAVGGASSRGGSSAAASSLSLETTVYRRVNNLRGNNAALLAIARRRNELKRSEVAARENKVTLMRKYRTGELPDVQRVTVAAFLAPLGVLASRDSLAAQLTVQALFKAARTFAAPAIPGLRKALALAFERTPRSAVYVGALQRMAIEDKGGTVDAASVAEAATASGSLQAGALQIEEAMLYGRKGPRTEEQPSSKRRRTVAAVPASEPSPPADEASWAALADVYMQLGEYHLAHVAYATRIARCPGTREALEAIAGRRTLTAYTLFEALMRSVASENGDEAAMDVDGVELTAAKLLGGQEPSKQEEDMWFHERSRCMEEMGDWGKVLEVIDLETSESAAAGESAIEEVVTELDDSRLFVTTDTWNGPKYLRSFVRSCLFQSSERGRLHEFLRSAAADADRMRLLQQYSGVELALEAAHSLEWDRCRAATDAAWQQFREHWAQLHPLNRGRRFEALASLQPLAELEEALEMVRSGGGDAAGITMPGLSSLVDSWRERWPSAQQPSADACLSVVSSRDLLLQALSREAAKTAALPYEAVMELRAGVALGGAGALERQGFLDTAQEILHQFASSAGASAAAATAEAKLRLLLAQAATNPGSTHIKSRLTNSLKELKQSGAAEDAARRAILEGNAQRALAPDSPQALGKAIKLYQSAADDTGSHSVDEAGTAALRLALLCDSLLKEAEEGTALGKSSASLQGALGGDLAGAMTRSVLQALRSGGSAGAEARLSVPRLLSVMGDSADAREEWRTGWQGVPLQALLPWAAQMLSLLSQAEGDALLPTLKELVREHKQRLYFAFRLSRQHYGPEGAARAAELEPLMACPLLERWAAALNDMSYPAQRWQAWSGQLERLLHANKKMEAVQLYREEVYPDMVGRHLVGRAERNTAAAAPYNAAAAAKADKSFREVFGPEGSKLDARSFDGEARKIAQLLNQMTRDLGGRRDLSKLSPWLANYSPGANGDGEQLLVPWMPSMGGLAGALPPDVHIVGFGKTVNVFSSKQRPKELTIYGSDFKTYRWIVKGGEDVRTDERMEQILDVCNGLLARHPGAAAHQLQVRTYDVVPISSSLGIVEFVPGTQPLKESICTFLSEEVISKAWENHSGAIWAMAKRPAPHAGEAPQPGVAEYLASFHADAADATARLQATESDIRWDALREALLRNAGGPEEFLAMRANFAASMAAVSVTGYITGAGDRHTENFLLHCASGMLVPIDFGYSFGTGAQMLPIPELMPFRLTRQMRGALQPHDARDLLQAPIALGLAALRAGSGVLEGILGVFLREPLADWQREARLLQASFRARGGEPPPDEDTHVALKVQNARHKLDGRHPSAILIAELTPKHSGTKHWAALQAVVQGDARVNRRAQIKGGNGGSVLTPEEQADCLLDQATDGGILGRTWVGWRSWL</sequence>
<dbReference type="SMART" id="SM00146">
    <property type="entry name" value="PI3Kc"/>
    <property type="match status" value="1"/>
</dbReference>
<dbReference type="Pfam" id="PF00454">
    <property type="entry name" value="PI3_PI4_kinase"/>
    <property type="match status" value="1"/>
</dbReference>
<feature type="region of interest" description="Disordered" evidence="7">
    <location>
        <begin position="2896"/>
        <end position="2924"/>
    </location>
</feature>
<keyword evidence="3" id="KW-0418">Kinase</keyword>
<keyword evidence="6" id="KW-0539">Nucleus</keyword>
<name>A0ABR2YEC0_9CHLO</name>
<dbReference type="InterPro" id="IPR000403">
    <property type="entry name" value="PI3/4_kinase_cat_dom"/>
</dbReference>
<dbReference type="Pfam" id="PF02260">
    <property type="entry name" value="FATC"/>
    <property type="match status" value="1"/>
</dbReference>
<evidence type="ECO:0000256" key="6">
    <source>
        <dbReference type="ARBA" id="ARBA00023242"/>
    </source>
</evidence>
<dbReference type="InterPro" id="IPR036940">
    <property type="entry name" value="PI3/4_kinase_cat_sf"/>
</dbReference>
<keyword evidence="5" id="KW-0227">DNA damage</keyword>
<dbReference type="Pfam" id="PF02259">
    <property type="entry name" value="FAT"/>
    <property type="match status" value="1"/>
</dbReference>
<dbReference type="Proteomes" id="UP001491310">
    <property type="component" value="Unassembled WGS sequence"/>
</dbReference>
<accession>A0ABR2YEC0</accession>
<comment type="caution">
    <text evidence="10">The sequence shown here is derived from an EMBL/GenBank/DDBJ whole genome shotgun (WGS) entry which is preliminary data.</text>
</comment>
<dbReference type="Pfam" id="PF20500">
    <property type="entry name" value="DNA-PKcs_N"/>
    <property type="match status" value="1"/>
</dbReference>
<feature type="compositionally biased region" description="Low complexity" evidence="7">
    <location>
        <begin position="2912"/>
        <end position="2924"/>
    </location>
</feature>
<evidence type="ECO:0000256" key="5">
    <source>
        <dbReference type="ARBA" id="ARBA00022763"/>
    </source>
</evidence>